<comment type="caution">
    <text evidence="2">The sequence shown here is derived from an EMBL/GenBank/DDBJ whole genome shotgun (WGS) entry which is preliminary data.</text>
</comment>
<evidence type="ECO:0000313" key="2">
    <source>
        <dbReference type="EMBL" id="KAJ8335919.1"/>
    </source>
</evidence>
<evidence type="ECO:0000313" key="3">
    <source>
        <dbReference type="Proteomes" id="UP001152622"/>
    </source>
</evidence>
<gene>
    <name evidence="2" type="ORF">SKAU_G00392610</name>
</gene>
<feature type="region of interest" description="Disordered" evidence="1">
    <location>
        <begin position="1"/>
        <end position="25"/>
    </location>
</feature>
<reference evidence="2" key="1">
    <citation type="journal article" date="2023" name="Science">
        <title>Genome structures resolve the early diversification of teleost fishes.</title>
        <authorList>
            <person name="Parey E."/>
            <person name="Louis A."/>
            <person name="Montfort J."/>
            <person name="Bouchez O."/>
            <person name="Roques C."/>
            <person name="Iampietro C."/>
            <person name="Lluch J."/>
            <person name="Castinel A."/>
            <person name="Donnadieu C."/>
            <person name="Desvignes T."/>
            <person name="Floi Bucao C."/>
            <person name="Jouanno E."/>
            <person name="Wen M."/>
            <person name="Mejri S."/>
            <person name="Dirks R."/>
            <person name="Jansen H."/>
            <person name="Henkel C."/>
            <person name="Chen W.J."/>
            <person name="Zahm M."/>
            <person name="Cabau C."/>
            <person name="Klopp C."/>
            <person name="Thompson A.W."/>
            <person name="Robinson-Rechavi M."/>
            <person name="Braasch I."/>
            <person name="Lecointre G."/>
            <person name="Bobe J."/>
            <person name="Postlethwait J.H."/>
            <person name="Berthelot C."/>
            <person name="Roest Crollius H."/>
            <person name="Guiguen Y."/>
        </authorList>
    </citation>
    <scope>NUCLEOTIDE SEQUENCE</scope>
    <source>
        <strain evidence="2">WJC10195</strain>
    </source>
</reference>
<keyword evidence="3" id="KW-1185">Reference proteome</keyword>
<organism evidence="2 3">
    <name type="scientific">Synaphobranchus kaupii</name>
    <name type="common">Kaup's arrowtooth eel</name>
    <dbReference type="NCBI Taxonomy" id="118154"/>
    <lineage>
        <taxon>Eukaryota</taxon>
        <taxon>Metazoa</taxon>
        <taxon>Chordata</taxon>
        <taxon>Craniata</taxon>
        <taxon>Vertebrata</taxon>
        <taxon>Euteleostomi</taxon>
        <taxon>Actinopterygii</taxon>
        <taxon>Neopterygii</taxon>
        <taxon>Teleostei</taxon>
        <taxon>Anguilliformes</taxon>
        <taxon>Synaphobranchidae</taxon>
        <taxon>Synaphobranchus</taxon>
    </lineage>
</organism>
<name>A0A9Q1EBU5_SYNKA</name>
<feature type="region of interest" description="Disordered" evidence="1">
    <location>
        <begin position="43"/>
        <end position="79"/>
    </location>
</feature>
<dbReference type="Proteomes" id="UP001152622">
    <property type="component" value="Chromosome 20"/>
</dbReference>
<evidence type="ECO:0000256" key="1">
    <source>
        <dbReference type="SAM" id="MobiDB-lite"/>
    </source>
</evidence>
<dbReference type="AlphaFoldDB" id="A0A9Q1EBU5"/>
<proteinExistence type="predicted"/>
<sequence length="79" mass="8783">MNAIRRTGRFDTSKINGEPEASNALRSQCKALTLKRQWATAADERHRHATHNMAGDVEHDKRLGYMSCPGHDPPSPSQA</sequence>
<accession>A0A9Q1EBU5</accession>
<dbReference type="EMBL" id="JAINUF010000020">
    <property type="protein sequence ID" value="KAJ8335919.1"/>
    <property type="molecule type" value="Genomic_DNA"/>
</dbReference>
<protein>
    <submittedName>
        <fullName evidence="2">Uncharacterized protein</fullName>
    </submittedName>
</protein>